<dbReference type="SUPFAM" id="SSF53383">
    <property type="entry name" value="PLP-dependent transferases"/>
    <property type="match status" value="1"/>
</dbReference>
<dbReference type="InterPro" id="IPR004838">
    <property type="entry name" value="NHTrfase_class1_PyrdxlP-BS"/>
</dbReference>
<dbReference type="GO" id="GO:0008483">
    <property type="term" value="F:transaminase activity"/>
    <property type="evidence" value="ECO:0007669"/>
    <property type="project" value="UniProtKB-KW"/>
</dbReference>
<dbReference type="AlphaFoldDB" id="A0A5C6ANL9"/>
<dbReference type="EC" id="2.6.1.-" evidence="6"/>
<keyword evidence="3 6" id="KW-0032">Aminotransferase</keyword>
<dbReference type="PANTHER" id="PTHR46383">
    <property type="entry name" value="ASPARTATE AMINOTRANSFERASE"/>
    <property type="match status" value="1"/>
</dbReference>
<dbReference type="GO" id="GO:0006520">
    <property type="term" value="P:amino acid metabolic process"/>
    <property type="evidence" value="ECO:0007669"/>
    <property type="project" value="InterPro"/>
</dbReference>
<sequence length="384" mass="42023">MLTHAKQRLKNPIMHAWIADRTKTFDSSGIRKVFDLAAKLTDPINLSIGQPDFDVPVEIQDAAIAAIRGGKNAYSPTQGIAPLREALRAQIDAQYSHADRDVFVSSGTSGGLMLAMMAMVNPGDEVIFLDPYFVMYPALLKMCGGVPVAVDSYPDFQLDPDKIAAAITPKTKMILVNSPANPTGVSATAEQLEAVAKLAAKHEIALVSDEIYSRFQYDAPFVSPASFNDQTIVIDGFSKSHAMTGWRVGYVHGPSEIMATMLKIQQYSFVCSPQPSQWGALRAMDIDLQSYIDDYRVKRDMIAEGLSGRYEFTLPGGAFYLFAKAPGGMGGEAFVKRAIERGLLIIPGNIFSDRDTHFRISFAASNETLKKGIKMLQDLHDELT</sequence>
<evidence type="ECO:0000256" key="4">
    <source>
        <dbReference type="ARBA" id="ARBA00022679"/>
    </source>
</evidence>
<evidence type="ECO:0000259" key="7">
    <source>
        <dbReference type="Pfam" id="PF00155"/>
    </source>
</evidence>
<evidence type="ECO:0000313" key="9">
    <source>
        <dbReference type="Proteomes" id="UP000320176"/>
    </source>
</evidence>
<protein>
    <recommendedName>
        <fullName evidence="6">Aminotransferase</fullName>
        <ecNumber evidence="6">2.6.1.-</ecNumber>
    </recommendedName>
</protein>
<dbReference type="InterPro" id="IPR004839">
    <property type="entry name" value="Aminotransferase_I/II_large"/>
</dbReference>
<proteinExistence type="inferred from homology"/>
<reference evidence="8 9" key="1">
    <citation type="submission" date="2019-02" db="EMBL/GenBank/DDBJ databases">
        <title>Deep-cultivation of Planctomycetes and their phenomic and genomic characterization uncovers novel biology.</title>
        <authorList>
            <person name="Wiegand S."/>
            <person name="Jogler M."/>
            <person name="Boedeker C."/>
            <person name="Pinto D."/>
            <person name="Vollmers J."/>
            <person name="Rivas-Marin E."/>
            <person name="Kohn T."/>
            <person name="Peeters S.H."/>
            <person name="Heuer A."/>
            <person name="Rast P."/>
            <person name="Oberbeckmann S."/>
            <person name="Bunk B."/>
            <person name="Jeske O."/>
            <person name="Meyerdierks A."/>
            <person name="Storesund J.E."/>
            <person name="Kallscheuer N."/>
            <person name="Luecker S."/>
            <person name="Lage O.M."/>
            <person name="Pohl T."/>
            <person name="Merkel B.J."/>
            <person name="Hornburger P."/>
            <person name="Mueller R.-W."/>
            <person name="Bruemmer F."/>
            <person name="Labrenz M."/>
            <person name="Spormann A.M."/>
            <person name="Op Den Camp H."/>
            <person name="Overmann J."/>
            <person name="Amann R."/>
            <person name="Jetten M.S.M."/>
            <person name="Mascher T."/>
            <person name="Medema M.H."/>
            <person name="Devos D.P."/>
            <person name="Kaster A.-K."/>
            <person name="Ovreas L."/>
            <person name="Rohde M."/>
            <person name="Galperin M.Y."/>
            <person name="Jogler C."/>
        </authorList>
    </citation>
    <scope>NUCLEOTIDE SEQUENCE [LARGE SCALE GENOMIC DNA]</scope>
    <source>
        <strain evidence="8 9">Pla52n</strain>
    </source>
</reference>
<dbReference type="Gene3D" id="3.40.640.10">
    <property type="entry name" value="Type I PLP-dependent aspartate aminotransferase-like (Major domain)"/>
    <property type="match status" value="1"/>
</dbReference>
<comment type="caution">
    <text evidence="8">The sequence shown here is derived from an EMBL/GenBank/DDBJ whole genome shotgun (WGS) entry which is preliminary data.</text>
</comment>
<dbReference type="CDD" id="cd00609">
    <property type="entry name" value="AAT_like"/>
    <property type="match status" value="1"/>
</dbReference>
<dbReference type="Proteomes" id="UP000320176">
    <property type="component" value="Unassembled WGS sequence"/>
</dbReference>
<keyword evidence="5" id="KW-0663">Pyridoxal phosphate</keyword>
<keyword evidence="4 6" id="KW-0808">Transferase</keyword>
<dbReference type="InterPro" id="IPR015421">
    <property type="entry name" value="PyrdxlP-dep_Trfase_major"/>
</dbReference>
<comment type="cofactor">
    <cofactor evidence="1 6">
        <name>pyridoxal 5'-phosphate</name>
        <dbReference type="ChEBI" id="CHEBI:597326"/>
    </cofactor>
</comment>
<evidence type="ECO:0000256" key="2">
    <source>
        <dbReference type="ARBA" id="ARBA00007441"/>
    </source>
</evidence>
<dbReference type="InterPro" id="IPR050596">
    <property type="entry name" value="AspAT/PAT-like"/>
</dbReference>
<comment type="similarity">
    <text evidence="2 6">Belongs to the class-I pyridoxal-phosphate-dependent aminotransferase family.</text>
</comment>
<dbReference type="PANTHER" id="PTHR46383:SF1">
    <property type="entry name" value="ASPARTATE AMINOTRANSFERASE"/>
    <property type="match status" value="1"/>
</dbReference>
<dbReference type="EMBL" id="SJPN01000005">
    <property type="protein sequence ID" value="TWU01118.1"/>
    <property type="molecule type" value="Genomic_DNA"/>
</dbReference>
<evidence type="ECO:0000256" key="6">
    <source>
        <dbReference type="RuleBase" id="RU000481"/>
    </source>
</evidence>
<accession>A0A5C6ANL9</accession>
<organism evidence="8 9">
    <name type="scientific">Stieleria varia</name>
    <dbReference type="NCBI Taxonomy" id="2528005"/>
    <lineage>
        <taxon>Bacteria</taxon>
        <taxon>Pseudomonadati</taxon>
        <taxon>Planctomycetota</taxon>
        <taxon>Planctomycetia</taxon>
        <taxon>Pirellulales</taxon>
        <taxon>Pirellulaceae</taxon>
        <taxon>Stieleria</taxon>
    </lineage>
</organism>
<dbReference type="InterPro" id="IPR015424">
    <property type="entry name" value="PyrdxlP-dep_Trfase"/>
</dbReference>
<dbReference type="Pfam" id="PF00155">
    <property type="entry name" value="Aminotran_1_2"/>
    <property type="match status" value="1"/>
</dbReference>
<dbReference type="FunFam" id="3.40.640.10:FF:000033">
    <property type="entry name" value="Aspartate aminotransferase"/>
    <property type="match status" value="1"/>
</dbReference>
<evidence type="ECO:0000256" key="5">
    <source>
        <dbReference type="ARBA" id="ARBA00022898"/>
    </source>
</evidence>
<evidence type="ECO:0000256" key="3">
    <source>
        <dbReference type="ARBA" id="ARBA00022576"/>
    </source>
</evidence>
<gene>
    <name evidence="8" type="ORF">Pla52n_44900</name>
</gene>
<dbReference type="GO" id="GO:0030170">
    <property type="term" value="F:pyridoxal phosphate binding"/>
    <property type="evidence" value="ECO:0007669"/>
    <property type="project" value="InterPro"/>
</dbReference>
<evidence type="ECO:0000313" key="8">
    <source>
        <dbReference type="EMBL" id="TWU01118.1"/>
    </source>
</evidence>
<keyword evidence="9" id="KW-1185">Reference proteome</keyword>
<evidence type="ECO:0000256" key="1">
    <source>
        <dbReference type="ARBA" id="ARBA00001933"/>
    </source>
</evidence>
<dbReference type="PROSITE" id="PS00105">
    <property type="entry name" value="AA_TRANSFER_CLASS_1"/>
    <property type="match status" value="1"/>
</dbReference>
<feature type="domain" description="Aminotransferase class I/classII large" evidence="7">
    <location>
        <begin position="42"/>
        <end position="374"/>
    </location>
</feature>
<name>A0A5C6ANL9_9BACT</name>